<evidence type="ECO:0000313" key="1">
    <source>
        <dbReference type="EMBL" id="CAA7058182.1"/>
    </source>
</evidence>
<comment type="caution">
    <text evidence="1">The sequence shown here is derived from an EMBL/GenBank/DDBJ whole genome shotgun (WGS) entry which is preliminary data.</text>
</comment>
<dbReference type="EMBL" id="CACVBM020001718">
    <property type="protein sequence ID" value="CAA7058182.1"/>
    <property type="molecule type" value="Genomic_DNA"/>
</dbReference>
<reference evidence="1" key="1">
    <citation type="submission" date="2020-01" db="EMBL/GenBank/DDBJ databases">
        <authorList>
            <person name="Mishra B."/>
        </authorList>
    </citation>
    <scope>NUCLEOTIDE SEQUENCE [LARGE SCALE GENOMIC DNA]</scope>
</reference>
<organism evidence="1 2">
    <name type="scientific">Microthlaspi erraticum</name>
    <dbReference type="NCBI Taxonomy" id="1685480"/>
    <lineage>
        <taxon>Eukaryota</taxon>
        <taxon>Viridiplantae</taxon>
        <taxon>Streptophyta</taxon>
        <taxon>Embryophyta</taxon>
        <taxon>Tracheophyta</taxon>
        <taxon>Spermatophyta</taxon>
        <taxon>Magnoliopsida</taxon>
        <taxon>eudicotyledons</taxon>
        <taxon>Gunneridae</taxon>
        <taxon>Pentapetalae</taxon>
        <taxon>rosids</taxon>
        <taxon>malvids</taxon>
        <taxon>Brassicales</taxon>
        <taxon>Brassicaceae</taxon>
        <taxon>Coluteocarpeae</taxon>
        <taxon>Microthlaspi</taxon>
    </lineage>
</organism>
<keyword evidence="2" id="KW-1185">Reference proteome</keyword>
<name>A0A6D2KUM0_9BRAS</name>
<proteinExistence type="predicted"/>
<dbReference type="Proteomes" id="UP000467841">
    <property type="component" value="Unassembled WGS sequence"/>
</dbReference>
<protein>
    <submittedName>
        <fullName evidence="1">Uncharacterized protein</fullName>
    </submittedName>
</protein>
<dbReference type="AlphaFoldDB" id="A0A6D2KUM0"/>
<evidence type="ECO:0000313" key="2">
    <source>
        <dbReference type="Proteomes" id="UP000467841"/>
    </source>
</evidence>
<sequence>MTSLSAPVDLRRFFSPELMVAFSLLQWISAASSRLSNSVAVNFRRLSLAIYHRLLSLLHLLTNESFILSAGSSRLSKMASNPLVEAFQGRKAISFSPVTRSQVYDWRTDVAGERQTTEPGRLHSISLECGDSKFVLCCRMWFDKKTFPSCIKIPLMI</sequence>
<gene>
    <name evidence="1" type="ORF">MERR_LOCUS45418</name>
</gene>
<accession>A0A6D2KUM0</accession>